<dbReference type="EMBL" id="BARS01044931">
    <property type="protein sequence ID" value="GAG40930.1"/>
    <property type="molecule type" value="Genomic_DNA"/>
</dbReference>
<comment type="caution">
    <text evidence="2">The sequence shown here is derived from an EMBL/GenBank/DDBJ whole genome shotgun (WGS) entry which is preliminary data.</text>
</comment>
<feature type="transmembrane region" description="Helical" evidence="1">
    <location>
        <begin position="173"/>
        <end position="196"/>
    </location>
</feature>
<reference evidence="2" key="1">
    <citation type="journal article" date="2014" name="Front. Microbiol.">
        <title>High frequency of phylogenetically diverse reductive dehalogenase-homologous genes in deep subseafloor sedimentary metagenomes.</title>
        <authorList>
            <person name="Kawai M."/>
            <person name="Futagami T."/>
            <person name="Toyoda A."/>
            <person name="Takaki Y."/>
            <person name="Nishi S."/>
            <person name="Hori S."/>
            <person name="Arai W."/>
            <person name="Tsubouchi T."/>
            <person name="Morono Y."/>
            <person name="Uchiyama I."/>
            <person name="Ito T."/>
            <person name="Fujiyama A."/>
            <person name="Inagaki F."/>
            <person name="Takami H."/>
        </authorList>
    </citation>
    <scope>NUCLEOTIDE SEQUENCE</scope>
    <source>
        <strain evidence="2">Expedition CK06-06</strain>
    </source>
</reference>
<feature type="non-terminal residue" evidence="2">
    <location>
        <position position="248"/>
    </location>
</feature>
<protein>
    <submittedName>
        <fullName evidence="2">Uncharacterized protein</fullName>
    </submittedName>
</protein>
<keyword evidence="1" id="KW-0812">Transmembrane</keyword>
<proteinExistence type="predicted"/>
<feature type="transmembrane region" description="Helical" evidence="1">
    <location>
        <begin position="217"/>
        <end position="242"/>
    </location>
</feature>
<evidence type="ECO:0000313" key="2">
    <source>
        <dbReference type="EMBL" id="GAG40930.1"/>
    </source>
</evidence>
<keyword evidence="1" id="KW-1133">Transmembrane helix</keyword>
<feature type="non-terminal residue" evidence="2">
    <location>
        <position position="1"/>
    </location>
</feature>
<gene>
    <name evidence="2" type="ORF">S01H1_67810</name>
</gene>
<accession>X0XCU7</accession>
<dbReference type="AlphaFoldDB" id="X0XCU7"/>
<feature type="transmembrane region" description="Helical" evidence="1">
    <location>
        <begin position="144"/>
        <end position="167"/>
    </location>
</feature>
<organism evidence="2">
    <name type="scientific">marine sediment metagenome</name>
    <dbReference type="NCBI Taxonomy" id="412755"/>
    <lineage>
        <taxon>unclassified sequences</taxon>
        <taxon>metagenomes</taxon>
        <taxon>ecological metagenomes</taxon>
    </lineage>
</organism>
<name>X0XCU7_9ZZZZ</name>
<evidence type="ECO:0000256" key="1">
    <source>
        <dbReference type="SAM" id="Phobius"/>
    </source>
</evidence>
<feature type="transmembrane region" description="Helical" evidence="1">
    <location>
        <begin position="93"/>
        <end position="114"/>
    </location>
</feature>
<sequence>FVLEPISDQAVDELITLWIITSLKKTTIFFDSVYRNLPSLILANPTVESVGPGLGFFLKLVLPFYILGILLTALYLLFLSGSPAGRSMAKGNLLKLIYSLILLSLSPSLLELLFFLSSSVTSYVMSVVDIEIALGILERATDGFYAMIVTLFGIWVKAEGAGGFFAASFSLTYYILYILIIGRFVFVTLFAMLLPLSMFLYSFYSTRVVGRTLFRQLLILTFIQVTWGIALVAIAIGVPSLYTYKLIP</sequence>
<feature type="transmembrane region" description="Helical" evidence="1">
    <location>
        <begin position="62"/>
        <end position="81"/>
    </location>
</feature>
<keyword evidence="1" id="KW-0472">Membrane</keyword>